<dbReference type="InterPro" id="IPR029070">
    <property type="entry name" value="Chitinase_insertion_sf"/>
</dbReference>
<dbReference type="GO" id="GO:0005975">
    <property type="term" value="P:carbohydrate metabolic process"/>
    <property type="evidence" value="ECO:0007669"/>
    <property type="project" value="InterPro"/>
</dbReference>
<accession>A0A0W0FF31</accession>
<protein>
    <submittedName>
        <fullName evidence="2">Putative glycoside hydrolase family 18 protein</fullName>
    </submittedName>
</protein>
<dbReference type="AlphaFoldDB" id="A0A0W0FF31"/>
<name>A0A0W0FF31_MONRR</name>
<dbReference type="SMART" id="SM00636">
    <property type="entry name" value="Glyco_18"/>
    <property type="match status" value="1"/>
</dbReference>
<dbReference type="Proteomes" id="UP000054988">
    <property type="component" value="Unassembled WGS sequence"/>
</dbReference>
<dbReference type="PANTHER" id="PTHR11177:SF392">
    <property type="entry name" value="HAP41P"/>
    <property type="match status" value="1"/>
</dbReference>
<dbReference type="EMBL" id="LATX01002022">
    <property type="protein sequence ID" value="KTB34940.1"/>
    <property type="molecule type" value="Genomic_DNA"/>
</dbReference>
<dbReference type="GO" id="GO:0006032">
    <property type="term" value="P:chitin catabolic process"/>
    <property type="evidence" value="ECO:0007669"/>
    <property type="project" value="TreeGrafter"/>
</dbReference>
<dbReference type="GO" id="GO:0008061">
    <property type="term" value="F:chitin binding"/>
    <property type="evidence" value="ECO:0007669"/>
    <property type="project" value="InterPro"/>
</dbReference>
<feature type="domain" description="GH18" evidence="1">
    <location>
        <begin position="1"/>
        <end position="313"/>
    </location>
</feature>
<dbReference type="InterPro" id="IPR017853">
    <property type="entry name" value="GH"/>
</dbReference>
<evidence type="ECO:0000313" key="2">
    <source>
        <dbReference type="EMBL" id="KTB34940.1"/>
    </source>
</evidence>
<dbReference type="SUPFAM" id="SSF51445">
    <property type="entry name" value="(Trans)glycosidases"/>
    <property type="match status" value="1"/>
</dbReference>
<gene>
    <name evidence="2" type="ORF">WG66_12481</name>
</gene>
<dbReference type="PROSITE" id="PS51910">
    <property type="entry name" value="GH18_2"/>
    <property type="match status" value="1"/>
</dbReference>
<keyword evidence="2" id="KW-0378">Hydrolase</keyword>
<dbReference type="Pfam" id="PF00704">
    <property type="entry name" value="Glyco_hydro_18"/>
    <property type="match status" value="1"/>
</dbReference>
<organism evidence="2 3">
    <name type="scientific">Moniliophthora roreri</name>
    <name type="common">Frosty pod rot fungus</name>
    <name type="synonym">Monilia roreri</name>
    <dbReference type="NCBI Taxonomy" id="221103"/>
    <lineage>
        <taxon>Eukaryota</taxon>
        <taxon>Fungi</taxon>
        <taxon>Dikarya</taxon>
        <taxon>Basidiomycota</taxon>
        <taxon>Agaricomycotina</taxon>
        <taxon>Agaricomycetes</taxon>
        <taxon>Agaricomycetidae</taxon>
        <taxon>Agaricales</taxon>
        <taxon>Marasmiineae</taxon>
        <taxon>Marasmiaceae</taxon>
        <taxon>Moniliophthora</taxon>
    </lineage>
</organism>
<dbReference type="Gene3D" id="3.20.20.80">
    <property type="entry name" value="Glycosidases"/>
    <property type="match status" value="1"/>
</dbReference>
<dbReference type="InterPro" id="IPR011583">
    <property type="entry name" value="Chitinase_II/V-like_cat"/>
</dbReference>
<evidence type="ECO:0000259" key="1">
    <source>
        <dbReference type="PROSITE" id="PS51910"/>
    </source>
</evidence>
<dbReference type="GO" id="GO:0004568">
    <property type="term" value="F:chitinase activity"/>
    <property type="evidence" value="ECO:0007669"/>
    <property type="project" value="TreeGrafter"/>
</dbReference>
<dbReference type="Gene3D" id="3.10.50.10">
    <property type="match status" value="1"/>
</dbReference>
<sequence length="314" mass="34438">MTFAIAQSRFRLDVRKPQTTTNKKLDALEKILIITFTSTILPSANLLLSAFSTSAAHETIAKGYYPGWKSKESPVSKYSSAISLSGWEYPNKQGIGCNTVNKDDSVHFLAFLQELRANPATAKYSLSTAVGVETFIHSSNNPSTDVSGFTKAFDHIVIMSYDVWGPWSDSVGHNAPLNDACAAGPKQQGSAISAVDKWSKAGMPKEKIVLGVPVYGHGFTVKKKDAFAGMVEYGYLNKNGKPNVTYRFNECSQTEYVYNPDEQVEISYGDAKAFKAKGHFIRDLNLCGFSIWEITGNYDNILLNAIREGAGLKN</sequence>
<evidence type="ECO:0000313" key="3">
    <source>
        <dbReference type="Proteomes" id="UP000054988"/>
    </source>
</evidence>
<dbReference type="PANTHER" id="PTHR11177">
    <property type="entry name" value="CHITINASE"/>
    <property type="match status" value="1"/>
</dbReference>
<proteinExistence type="predicted"/>
<dbReference type="SUPFAM" id="SSF54556">
    <property type="entry name" value="Chitinase insertion domain"/>
    <property type="match status" value="1"/>
</dbReference>
<dbReference type="InterPro" id="IPR050314">
    <property type="entry name" value="Glycosyl_Hydrlase_18"/>
</dbReference>
<reference evidence="2 3" key="1">
    <citation type="submission" date="2015-12" db="EMBL/GenBank/DDBJ databases">
        <title>Draft genome sequence of Moniliophthora roreri, the causal agent of frosty pod rot of cacao.</title>
        <authorList>
            <person name="Aime M.C."/>
            <person name="Diaz-Valderrama J.R."/>
            <person name="Kijpornyongpan T."/>
            <person name="Phillips-Mora W."/>
        </authorList>
    </citation>
    <scope>NUCLEOTIDE SEQUENCE [LARGE SCALE GENOMIC DNA]</scope>
    <source>
        <strain evidence="2 3">MCA 2952</strain>
    </source>
</reference>
<dbReference type="GO" id="GO:0005576">
    <property type="term" value="C:extracellular region"/>
    <property type="evidence" value="ECO:0007669"/>
    <property type="project" value="TreeGrafter"/>
</dbReference>
<comment type="caution">
    <text evidence="2">The sequence shown here is derived from an EMBL/GenBank/DDBJ whole genome shotgun (WGS) entry which is preliminary data.</text>
</comment>
<dbReference type="InterPro" id="IPR001223">
    <property type="entry name" value="Glyco_hydro18_cat"/>
</dbReference>